<gene>
    <name evidence="1" type="primary">LOC112279375</name>
</gene>
<dbReference type="AlphaFoldDB" id="A0A7I3ZD23"/>
<evidence type="ECO:0000313" key="2">
    <source>
        <dbReference type="Proteomes" id="UP000006727"/>
    </source>
</evidence>
<dbReference type="EnsemblPlants" id="Pp3c3_13280V3.3">
    <property type="protein sequence ID" value="PAC:32943177.CDS.1"/>
    <property type="gene ID" value="Pp3c3_13280"/>
</dbReference>
<organism evidence="1 2">
    <name type="scientific">Physcomitrium patens</name>
    <name type="common">Spreading-leaved earth moss</name>
    <name type="synonym">Physcomitrella patens</name>
    <dbReference type="NCBI Taxonomy" id="3218"/>
    <lineage>
        <taxon>Eukaryota</taxon>
        <taxon>Viridiplantae</taxon>
        <taxon>Streptophyta</taxon>
        <taxon>Embryophyta</taxon>
        <taxon>Bryophyta</taxon>
        <taxon>Bryophytina</taxon>
        <taxon>Bryopsida</taxon>
        <taxon>Funariidae</taxon>
        <taxon>Funariales</taxon>
        <taxon>Funariaceae</taxon>
        <taxon>Physcomitrium</taxon>
    </lineage>
</organism>
<reference evidence="1 2" key="2">
    <citation type="journal article" date="2018" name="Plant J.">
        <title>The Physcomitrella patens chromosome-scale assembly reveals moss genome structure and evolution.</title>
        <authorList>
            <person name="Lang D."/>
            <person name="Ullrich K.K."/>
            <person name="Murat F."/>
            <person name="Fuchs J."/>
            <person name="Jenkins J."/>
            <person name="Haas F.B."/>
            <person name="Piednoel M."/>
            <person name="Gundlach H."/>
            <person name="Van Bel M."/>
            <person name="Meyberg R."/>
            <person name="Vives C."/>
            <person name="Morata J."/>
            <person name="Symeonidi A."/>
            <person name="Hiss M."/>
            <person name="Muchero W."/>
            <person name="Kamisugi Y."/>
            <person name="Saleh O."/>
            <person name="Blanc G."/>
            <person name="Decker E.L."/>
            <person name="van Gessel N."/>
            <person name="Grimwood J."/>
            <person name="Hayes R.D."/>
            <person name="Graham S.W."/>
            <person name="Gunter L.E."/>
            <person name="McDaniel S.F."/>
            <person name="Hoernstein S.N.W."/>
            <person name="Larsson A."/>
            <person name="Li F.W."/>
            <person name="Perroud P.F."/>
            <person name="Phillips J."/>
            <person name="Ranjan P."/>
            <person name="Rokshar D.S."/>
            <person name="Rothfels C.J."/>
            <person name="Schneider L."/>
            <person name="Shu S."/>
            <person name="Stevenson D.W."/>
            <person name="Thummler F."/>
            <person name="Tillich M."/>
            <person name="Villarreal Aguilar J.C."/>
            <person name="Widiez T."/>
            <person name="Wong G.K."/>
            <person name="Wymore A."/>
            <person name="Zhang Y."/>
            <person name="Zimmer A.D."/>
            <person name="Quatrano R.S."/>
            <person name="Mayer K.F.X."/>
            <person name="Goodstein D."/>
            <person name="Casacuberta J.M."/>
            <person name="Vandepoele K."/>
            <person name="Reski R."/>
            <person name="Cuming A.C."/>
            <person name="Tuskan G.A."/>
            <person name="Maumus F."/>
            <person name="Salse J."/>
            <person name="Schmutz J."/>
            <person name="Rensing S.A."/>
        </authorList>
    </citation>
    <scope>NUCLEOTIDE SEQUENCE [LARGE SCALE GENOMIC DNA]</scope>
    <source>
        <strain evidence="1 2">cv. Gransden 2004</strain>
    </source>
</reference>
<dbReference type="Proteomes" id="UP000006727">
    <property type="component" value="Chromosome 3"/>
</dbReference>
<dbReference type="EnsemblPlants" id="Pp3c3_13280V3.4">
    <property type="protein sequence ID" value="PAC:32943178.CDS.1"/>
    <property type="gene ID" value="Pp3c3_13280"/>
</dbReference>
<dbReference type="Gramene" id="Pp3c3_13280V3.3">
    <property type="protein sequence ID" value="PAC:32943177.CDS.1"/>
    <property type="gene ID" value="Pp3c3_13280"/>
</dbReference>
<accession>A0A7I3ZD23</accession>
<proteinExistence type="predicted"/>
<sequence length="70" mass="8100">MFLFLGNFTCVLFFILYSLKGQFSIRAFGYCILHLRRPGKKKLSRIHALDSEMVTNQDGVTRAAKYVRNP</sequence>
<evidence type="ECO:0000313" key="1">
    <source>
        <dbReference type="EnsemblPlants" id="PAC:32943178.CDS.1"/>
    </source>
</evidence>
<keyword evidence="2" id="KW-1185">Reference proteome</keyword>
<name>A0A7I3ZD23_PHYPA</name>
<reference evidence="1" key="3">
    <citation type="submission" date="2020-12" db="UniProtKB">
        <authorList>
            <consortium name="EnsemblPlants"/>
        </authorList>
    </citation>
    <scope>IDENTIFICATION</scope>
</reference>
<dbReference type="EMBL" id="ABEU02000003">
    <property type="status" value="NOT_ANNOTATED_CDS"/>
    <property type="molecule type" value="Genomic_DNA"/>
</dbReference>
<protein>
    <submittedName>
        <fullName evidence="1">Uncharacterized protein</fullName>
    </submittedName>
</protein>
<dbReference type="Gramene" id="Pp3c3_13280V3.4">
    <property type="protein sequence ID" value="PAC:32943178.CDS.1"/>
    <property type="gene ID" value="Pp3c3_13280"/>
</dbReference>
<reference evidence="1 2" key="1">
    <citation type="journal article" date="2008" name="Science">
        <title>The Physcomitrella genome reveals evolutionary insights into the conquest of land by plants.</title>
        <authorList>
            <person name="Rensing S."/>
            <person name="Lang D."/>
            <person name="Zimmer A."/>
            <person name="Terry A."/>
            <person name="Salamov A."/>
            <person name="Shapiro H."/>
            <person name="Nishiyama T."/>
            <person name="Perroud P.-F."/>
            <person name="Lindquist E."/>
            <person name="Kamisugi Y."/>
            <person name="Tanahashi T."/>
            <person name="Sakakibara K."/>
            <person name="Fujita T."/>
            <person name="Oishi K."/>
            <person name="Shin-I T."/>
            <person name="Kuroki Y."/>
            <person name="Toyoda A."/>
            <person name="Suzuki Y."/>
            <person name="Hashimoto A."/>
            <person name="Yamaguchi K."/>
            <person name="Sugano A."/>
            <person name="Kohara Y."/>
            <person name="Fujiyama A."/>
            <person name="Anterola A."/>
            <person name="Aoki S."/>
            <person name="Ashton N."/>
            <person name="Barbazuk W.B."/>
            <person name="Barker E."/>
            <person name="Bennetzen J."/>
            <person name="Bezanilla M."/>
            <person name="Blankenship R."/>
            <person name="Cho S.H."/>
            <person name="Dutcher S."/>
            <person name="Estelle M."/>
            <person name="Fawcett J.A."/>
            <person name="Gundlach H."/>
            <person name="Hanada K."/>
            <person name="Heyl A."/>
            <person name="Hicks K.A."/>
            <person name="Hugh J."/>
            <person name="Lohr M."/>
            <person name="Mayer K."/>
            <person name="Melkozernov A."/>
            <person name="Murata T."/>
            <person name="Nelson D."/>
            <person name="Pils B."/>
            <person name="Prigge M."/>
            <person name="Reiss B."/>
            <person name="Renner T."/>
            <person name="Rombauts S."/>
            <person name="Rushton P."/>
            <person name="Sanderfoot A."/>
            <person name="Schween G."/>
            <person name="Shiu S.-H."/>
            <person name="Stueber K."/>
            <person name="Theodoulou F.L."/>
            <person name="Tu H."/>
            <person name="Van de Peer Y."/>
            <person name="Verrier P.J."/>
            <person name="Waters E."/>
            <person name="Wood A."/>
            <person name="Yang L."/>
            <person name="Cove D."/>
            <person name="Cuming A."/>
            <person name="Hasebe M."/>
            <person name="Lucas S."/>
            <person name="Mishler D.B."/>
            <person name="Reski R."/>
            <person name="Grigoriev I."/>
            <person name="Quatrano R.S."/>
            <person name="Boore J.L."/>
        </authorList>
    </citation>
    <scope>NUCLEOTIDE SEQUENCE [LARGE SCALE GENOMIC DNA]</scope>
    <source>
        <strain evidence="1 2">cv. Gransden 2004</strain>
    </source>
</reference>